<dbReference type="InterPro" id="IPR011990">
    <property type="entry name" value="TPR-like_helical_dom_sf"/>
</dbReference>
<reference evidence="1 2" key="1">
    <citation type="submission" date="2014-07" db="EMBL/GenBank/DDBJ databases">
        <title>Draft Genome Sequences of Environmental Pseudomonas syringae strains.</title>
        <authorList>
            <person name="Baltrus D.A."/>
            <person name="Berge O."/>
            <person name="Morris C."/>
        </authorList>
    </citation>
    <scope>NUCLEOTIDE SEQUENCE [LARGE SCALE GENOMIC DNA]</scope>
    <source>
        <strain evidence="1 2">CEB003</strain>
    </source>
</reference>
<dbReference type="SUPFAM" id="SSF81901">
    <property type="entry name" value="HCP-like"/>
    <property type="match status" value="2"/>
</dbReference>
<dbReference type="Gene3D" id="1.25.40.10">
    <property type="entry name" value="Tetratricopeptide repeat domain"/>
    <property type="match status" value="1"/>
</dbReference>
<evidence type="ECO:0008006" key="3">
    <source>
        <dbReference type="Google" id="ProtNLM"/>
    </source>
</evidence>
<dbReference type="PATRIC" id="fig|317.174.peg.5816"/>
<dbReference type="Proteomes" id="UP000028643">
    <property type="component" value="Unassembled WGS sequence"/>
</dbReference>
<evidence type="ECO:0000313" key="1">
    <source>
        <dbReference type="EMBL" id="KFE45118.1"/>
    </source>
</evidence>
<accession>A0A085UPK5</accession>
<comment type="caution">
    <text evidence="1">The sequence shown here is derived from an EMBL/GenBank/DDBJ whole genome shotgun (WGS) entry which is preliminary data.</text>
</comment>
<protein>
    <recommendedName>
        <fullName evidence="3">Sel1 repeat family protein</fullName>
    </recommendedName>
</protein>
<sequence length="324" mass="36684">MKHISIVIGMVMSVSAFEVLAVLNADQVSAKSEGLYLYNLNRHTDAAPFLKVAAEAGDRESQYLLGEVLRQQTTFLDDLSQTWFELAAHQNDVYAMMRLFKVDDALCKPLNKCYPESNEFQGWGVAAKRVAESRAAKGDGEAMYQLFLMSGEYDWLIKSAEAGFGQGQYWLSVEYRQGWDVFVVPGRRIKTADKWLLAAANSEYGPAMDELRSILAERGDVRGNVYWTERAAKAGSLNAMINYAAWVADTSDYFRFPLDFVKAYGLTLIIVQAELPSSVSYYERELKKLRKKMTPDQVEAAVYFAEYWKKTYAPLSEFPVKYGL</sequence>
<dbReference type="RefSeq" id="WP_047579314.1">
    <property type="nucleotide sequence ID" value="NZ_JPQT01000152.1"/>
</dbReference>
<dbReference type="AlphaFoldDB" id="A0A085UPK5"/>
<proteinExistence type="predicted"/>
<dbReference type="EMBL" id="JPQT01000152">
    <property type="protein sequence ID" value="KFE45118.1"/>
    <property type="molecule type" value="Genomic_DNA"/>
</dbReference>
<evidence type="ECO:0000313" key="2">
    <source>
        <dbReference type="Proteomes" id="UP000028643"/>
    </source>
</evidence>
<gene>
    <name evidence="1" type="ORF">IV02_28470</name>
</gene>
<organism evidence="1 2">
    <name type="scientific">Pseudomonas syringae</name>
    <dbReference type="NCBI Taxonomy" id="317"/>
    <lineage>
        <taxon>Bacteria</taxon>
        <taxon>Pseudomonadati</taxon>
        <taxon>Pseudomonadota</taxon>
        <taxon>Gammaproteobacteria</taxon>
        <taxon>Pseudomonadales</taxon>
        <taxon>Pseudomonadaceae</taxon>
        <taxon>Pseudomonas</taxon>
    </lineage>
</organism>
<name>A0A085UPK5_PSESX</name>